<dbReference type="RefSeq" id="XP_016446605.1">
    <property type="nucleotide sequence ID" value="XM_016591119.1"/>
</dbReference>
<evidence type="ECO:0000313" key="2">
    <source>
        <dbReference type="RefSeq" id="XP_016446605.1"/>
    </source>
</evidence>
<dbReference type="PANTHER" id="PTHR34222:SF77">
    <property type="entry name" value="CCHC-TYPE DOMAIN-CONTAINING PROTEIN"/>
    <property type="match status" value="1"/>
</dbReference>
<dbReference type="Proteomes" id="UP000790787">
    <property type="component" value="Chromosome 2"/>
</dbReference>
<protein>
    <submittedName>
        <fullName evidence="2">Uncharacterized protein LOC107771690</fullName>
    </submittedName>
</protein>
<dbReference type="GeneID" id="107771690"/>
<dbReference type="OrthoDB" id="1304282at2759"/>
<reference evidence="1" key="1">
    <citation type="journal article" date="2014" name="Nat. Commun.">
        <title>The tobacco genome sequence and its comparison with those of tomato and potato.</title>
        <authorList>
            <person name="Sierro N."/>
            <person name="Battey J.N."/>
            <person name="Ouadi S."/>
            <person name="Bakaher N."/>
            <person name="Bovet L."/>
            <person name="Willig A."/>
            <person name="Goepfert S."/>
            <person name="Peitsch M.C."/>
            <person name="Ivanov N.V."/>
        </authorList>
    </citation>
    <scope>NUCLEOTIDE SEQUENCE [LARGE SCALE GENOMIC DNA]</scope>
</reference>
<evidence type="ECO:0000313" key="1">
    <source>
        <dbReference type="Proteomes" id="UP000790787"/>
    </source>
</evidence>
<dbReference type="RefSeq" id="XP_016446605.1">
    <property type="nucleotide sequence ID" value="XM_016591119.2"/>
</dbReference>
<dbReference type="AlphaFoldDB" id="A0A1S3Y394"/>
<reference evidence="2" key="2">
    <citation type="submission" date="2025-08" db="UniProtKB">
        <authorList>
            <consortium name="RefSeq"/>
        </authorList>
    </citation>
    <scope>IDENTIFICATION</scope>
    <source>
        <tissue evidence="2">Leaf</tissue>
    </source>
</reference>
<sequence length="167" mass="18932">MKTTEPTLNQAYALIIEDESQRSSPYPALTVKAEVNVMQAGRGTIPRGEPIAMQAGEGQSYKEKKPFMRCDYCHKNRHLKENCFKLIGYPGDFKAKSHVVANNATSVFEHEQQTQMNGEKGTSCDQVAGHFFIEDKYMQILNILYKDTSIPQVNIAGPLEWQSKEDW</sequence>
<dbReference type="PANTHER" id="PTHR34222">
    <property type="entry name" value="GAG_PRE-INTEGRS DOMAIN-CONTAINING PROTEIN"/>
    <property type="match status" value="1"/>
</dbReference>
<dbReference type="PaxDb" id="4097-A0A1S3Y394"/>
<name>A0A1S3Y394_TOBAC</name>
<accession>A0A1S3Y394</accession>
<proteinExistence type="predicted"/>
<organism evidence="1 2">
    <name type="scientific">Nicotiana tabacum</name>
    <name type="common">Common tobacco</name>
    <dbReference type="NCBI Taxonomy" id="4097"/>
    <lineage>
        <taxon>Eukaryota</taxon>
        <taxon>Viridiplantae</taxon>
        <taxon>Streptophyta</taxon>
        <taxon>Embryophyta</taxon>
        <taxon>Tracheophyta</taxon>
        <taxon>Spermatophyta</taxon>
        <taxon>Magnoliopsida</taxon>
        <taxon>eudicotyledons</taxon>
        <taxon>Gunneridae</taxon>
        <taxon>Pentapetalae</taxon>
        <taxon>asterids</taxon>
        <taxon>lamiids</taxon>
        <taxon>Solanales</taxon>
        <taxon>Solanaceae</taxon>
        <taxon>Nicotianoideae</taxon>
        <taxon>Nicotianeae</taxon>
        <taxon>Nicotiana</taxon>
    </lineage>
</organism>
<dbReference type="KEGG" id="nta:107771690"/>
<gene>
    <name evidence="2" type="primary">LOC107771690</name>
</gene>
<keyword evidence="1" id="KW-1185">Reference proteome</keyword>